<dbReference type="Pfam" id="PF04357">
    <property type="entry name" value="TamB"/>
    <property type="match status" value="1"/>
</dbReference>
<dbReference type="EMBL" id="CACVAR010000015">
    <property type="protein sequence ID" value="CAA6798674.1"/>
    <property type="molecule type" value="Genomic_DNA"/>
</dbReference>
<evidence type="ECO:0000256" key="5">
    <source>
        <dbReference type="SAM" id="Phobius"/>
    </source>
</evidence>
<dbReference type="PANTHER" id="PTHR36985:SF1">
    <property type="entry name" value="TRANSLOCATION AND ASSEMBLY MODULE SUBUNIT TAMB"/>
    <property type="match status" value="1"/>
</dbReference>
<evidence type="ECO:0000256" key="3">
    <source>
        <dbReference type="ARBA" id="ARBA00022989"/>
    </source>
</evidence>
<dbReference type="GO" id="GO:0009306">
    <property type="term" value="P:protein secretion"/>
    <property type="evidence" value="ECO:0007669"/>
    <property type="project" value="InterPro"/>
</dbReference>
<sequence>MKKLTFIVYHLLKWLILLILFMSFSIFFILESPSPFFKLVEAPLKKQGIGYGKIEGSLLSGFVLHDVNYKNQVKVKSMALKVDLHQLENRVLYIDNLVLNEAEIDQEFLTSLIENNSTSETKSEENTTLPFDRVIVKNLDLSILNTSYDVYHVNHARLIVDGLETDMKTEHKGRVKFILDSNVSEMNLEASLRNENFKLAGNIKGEQLFIQPFLTEHNVTLLSNPSLAVKADGNLESIDFRVFTKALDVRYQHYKMHTKVLESTGTYDLKNNALKMNLKNSIESNIAIFEAKSDFKIKLDDVNNSLKLNLEAKFEPKAALLEEKLLIEQLVAHNIEINKLPLVSLLLKGDMRKLHFETNINDFKASQEKLSLFVKTLNIKGNTSPLNGATSLSTALDFDSTVAKGNLMAKAKLDFKKPVETLDFEVQSSLSAYEDYLNPLLQESNISLENETLVNLKSSGTLEKLKVKLDALATISKDNISSKVKLNTKDIFLDLKKESVDGSLSLSSNAQNLALSVQSEFSGNYMKPENLMSNSMVDISKFDAFSVNLTELLPLKLNINTDKGGAKVNMNANKLQLTADTRDYDQVDFMLKSEKIYPANIVELPKELKNKFIEVDLNGKAEISKEYFSLKGMLASNKKFKVNINAYSQANGLDVNIFTQHFKLKAKGDLKNKDIQAIVNIDSLKKVQKEFQLLYPFTSVDIDGALQVNANLKGEKASGKLTSSKLVFKSFNVEKVAIIADYNNDLLSIDKLNFETTGFKEKGLNRKFYLNQKAFAKLGEEKEIFLDMHPKISLKGEGNGKNLKAALQIEDLFLGYPGYGNTRLSCDIDYIQRGEKKRVLGAVFLDKMKVFYESKFLDPSLDNDVIVIGKKDKNKKETSDSFLEDTAIDLHIYASEANYKTRDIDLTLKVNLKAQKEFGKALAMLGKIEEIQGRVEQAPKLFQVVDSSIVFQGREEINPLLDLTVEHELPEILITINIHGNAKRPKLTFTSEPPLPKKDILSYLLLGVSTGNLGKGEGSLGREAQLFIMNQAARDLAYEVELDRVFVKDDGTGEGYAVQLGKKVQEDTMFVIENSKEGNSFILEYDVGKNINVQIGQHQKTVPSQSIDIYFRKKFK</sequence>
<keyword evidence="3 5" id="KW-1133">Transmembrane helix</keyword>
<protein>
    <recommendedName>
        <fullName evidence="6">Translocation and assembly module TamB C-terminal domain-containing protein</fullName>
    </recommendedName>
</protein>
<keyword evidence="2 5" id="KW-0812">Transmembrane</keyword>
<dbReference type="AlphaFoldDB" id="A0A6S6S2Y8"/>
<accession>A0A6S6S2Y8</accession>
<dbReference type="GO" id="GO:0005886">
    <property type="term" value="C:plasma membrane"/>
    <property type="evidence" value="ECO:0007669"/>
    <property type="project" value="InterPro"/>
</dbReference>
<feature type="domain" description="Translocation and assembly module TamB C-terminal" evidence="6">
    <location>
        <begin position="790"/>
        <end position="1115"/>
    </location>
</feature>
<evidence type="ECO:0000256" key="2">
    <source>
        <dbReference type="ARBA" id="ARBA00022692"/>
    </source>
</evidence>
<comment type="subcellular location">
    <subcellularLocation>
        <location evidence="1">Membrane</location>
        <topology evidence="1">Single-pass membrane protein</topology>
    </subcellularLocation>
</comment>
<feature type="transmembrane region" description="Helical" evidence="5">
    <location>
        <begin position="12"/>
        <end position="30"/>
    </location>
</feature>
<evidence type="ECO:0000256" key="4">
    <source>
        <dbReference type="ARBA" id="ARBA00023136"/>
    </source>
</evidence>
<name>A0A6S6S2Y8_9BACT</name>
<evidence type="ECO:0000313" key="7">
    <source>
        <dbReference type="EMBL" id="CAA6798674.1"/>
    </source>
</evidence>
<reference evidence="7" key="1">
    <citation type="submission" date="2020-01" db="EMBL/GenBank/DDBJ databases">
        <authorList>
            <person name="Meier V. D."/>
            <person name="Meier V D."/>
        </authorList>
    </citation>
    <scope>NUCLEOTIDE SEQUENCE</scope>
    <source>
        <strain evidence="7">HLG_WM_MAG_03</strain>
    </source>
</reference>
<dbReference type="InterPro" id="IPR007452">
    <property type="entry name" value="TamB_C"/>
</dbReference>
<dbReference type="GO" id="GO:0097347">
    <property type="term" value="C:TAM protein secretion complex"/>
    <property type="evidence" value="ECO:0007669"/>
    <property type="project" value="TreeGrafter"/>
</dbReference>
<evidence type="ECO:0000256" key="1">
    <source>
        <dbReference type="ARBA" id="ARBA00004167"/>
    </source>
</evidence>
<evidence type="ECO:0000259" key="6">
    <source>
        <dbReference type="Pfam" id="PF04357"/>
    </source>
</evidence>
<organism evidence="7">
    <name type="scientific">uncultured Sulfurovum sp</name>
    <dbReference type="NCBI Taxonomy" id="269237"/>
    <lineage>
        <taxon>Bacteria</taxon>
        <taxon>Pseudomonadati</taxon>
        <taxon>Campylobacterota</taxon>
        <taxon>Epsilonproteobacteria</taxon>
        <taxon>Campylobacterales</taxon>
        <taxon>Sulfurovaceae</taxon>
        <taxon>Sulfurovum</taxon>
        <taxon>environmental samples</taxon>
    </lineage>
</organism>
<gene>
    <name evidence="7" type="ORF">HELGO_WM28236</name>
</gene>
<keyword evidence="4 5" id="KW-0472">Membrane</keyword>
<dbReference type="PANTHER" id="PTHR36985">
    <property type="entry name" value="TRANSLOCATION AND ASSEMBLY MODULE SUBUNIT TAMB"/>
    <property type="match status" value="1"/>
</dbReference>
<proteinExistence type="predicted"/>